<dbReference type="Proteomes" id="UP001060215">
    <property type="component" value="Chromosome 10"/>
</dbReference>
<keyword evidence="1" id="KW-0251">Elongation factor</keyword>
<name>A0ACC0G963_9ERIC</name>
<organism evidence="1 2">
    <name type="scientific">Camellia lanceoleosa</name>
    <dbReference type="NCBI Taxonomy" id="1840588"/>
    <lineage>
        <taxon>Eukaryota</taxon>
        <taxon>Viridiplantae</taxon>
        <taxon>Streptophyta</taxon>
        <taxon>Embryophyta</taxon>
        <taxon>Tracheophyta</taxon>
        <taxon>Spermatophyta</taxon>
        <taxon>Magnoliopsida</taxon>
        <taxon>eudicotyledons</taxon>
        <taxon>Gunneridae</taxon>
        <taxon>Pentapetalae</taxon>
        <taxon>asterids</taxon>
        <taxon>Ericales</taxon>
        <taxon>Theaceae</taxon>
        <taxon>Camellia</taxon>
    </lineage>
</organism>
<comment type="caution">
    <text evidence="1">The sequence shown here is derived from an EMBL/GenBank/DDBJ whole genome shotgun (WGS) entry which is preliminary data.</text>
</comment>
<gene>
    <name evidence="1" type="ORF">LOK49_LG10G02780</name>
</gene>
<proteinExistence type="predicted"/>
<protein>
    <submittedName>
        <fullName evidence="1">Elongation factor 1-alpha</fullName>
    </submittedName>
</protein>
<reference evidence="1 2" key="1">
    <citation type="journal article" date="2022" name="Plant J.">
        <title>Chromosome-level genome of Camellia lanceoleosa provides a valuable resource for understanding genome evolution and self-incompatibility.</title>
        <authorList>
            <person name="Gong W."/>
            <person name="Xiao S."/>
            <person name="Wang L."/>
            <person name="Liao Z."/>
            <person name="Chang Y."/>
            <person name="Mo W."/>
            <person name="Hu G."/>
            <person name="Li W."/>
            <person name="Zhao G."/>
            <person name="Zhu H."/>
            <person name="Hu X."/>
            <person name="Ji K."/>
            <person name="Xiang X."/>
            <person name="Song Q."/>
            <person name="Yuan D."/>
            <person name="Jin S."/>
            <person name="Zhang L."/>
        </authorList>
    </citation>
    <scope>NUCLEOTIDE SEQUENCE [LARGE SCALE GENOMIC DNA]</scope>
    <source>
        <strain evidence="1">SQ_2022a</strain>
    </source>
</reference>
<sequence length="106" mass="11741">MHDLQLEKYFSTGNIDIALGKFETTKYYCIVNDAPGHRDFINSTTGSFEAADMIKQQSKPLTTPPPLGFKFSSIKSKASFAFFDTETQLSKSSSLLNNSETNEDSA</sequence>
<keyword evidence="1" id="KW-0648">Protein biosynthesis</keyword>
<dbReference type="EMBL" id="CM045767">
    <property type="protein sequence ID" value="KAI7997575.1"/>
    <property type="molecule type" value="Genomic_DNA"/>
</dbReference>
<accession>A0ACC0G963</accession>
<evidence type="ECO:0000313" key="1">
    <source>
        <dbReference type="EMBL" id="KAI7997575.1"/>
    </source>
</evidence>
<keyword evidence="2" id="KW-1185">Reference proteome</keyword>
<evidence type="ECO:0000313" key="2">
    <source>
        <dbReference type="Proteomes" id="UP001060215"/>
    </source>
</evidence>